<evidence type="ECO:0000313" key="1">
    <source>
        <dbReference type="EMBL" id="KAJ9054299.1"/>
    </source>
</evidence>
<sequence length="153" mass="16262">MRYSESLNTAVRDAVQKWGCVVTASAGNKNVDACSKSPASAPTAITVGATDQTDSRADFSNWGKCLTLFAPGDKIHSTSIEDGECEKSGTSMAAPHVAGLAANVMSKTGKYNPDDVLKEIIDHSQPDVAKKHLKKSPNFLASNIFLNSFDVEN</sequence>
<proteinExistence type="predicted"/>
<organism evidence="1 2">
    <name type="scientific">Entomophthora muscae</name>
    <dbReference type="NCBI Taxonomy" id="34485"/>
    <lineage>
        <taxon>Eukaryota</taxon>
        <taxon>Fungi</taxon>
        <taxon>Fungi incertae sedis</taxon>
        <taxon>Zoopagomycota</taxon>
        <taxon>Entomophthoromycotina</taxon>
        <taxon>Entomophthoromycetes</taxon>
        <taxon>Entomophthorales</taxon>
        <taxon>Entomophthoraceae</taxon>
        <taxon>Entomophthora</taxon>
    </lineage>
</organism>
<accession>A0ACC2RW75</accession>
<name>A0ACC2RW75_9FUNG</name>
<comment type="caution">
    <text evidence="1">The sequence shown here is derived from an EMBL/GenBank/DDBJ whole genome shotgun (WGS) entry which is preliminary data.</text>
</comment>
<protein>
    <submittedName>
        <fullName evidence="1">Uncharacterized protein</fullName>
    </submittedName>
</protein>
<dbReference type="EMBL" id="QTSX02006454">
    <property type="protein sequence ID" value="KAJ9054299.1"/>
    <property type="molecule type" value="Genomic_DNA"/>
</dbReference>
<dbReference type="Proteomes" id="UP001165960">
    <property type="component" value="Unassembled WGS sequence"/>
</dbReference>
<keyword evidence="2" id="KW-1185">Reference proteome</keyword>
<evidence type="ECO:0000313" key="2">
    <source>
        <dbReference type="Proteomes" id="UP001165960"/>
    </source>
</evidence>
<reference evidence="1" key="1">
    <citation type="submission" date="2022-04" db="EMBL/GenBank/DDBJ databases">
        <title>Genome of the entomopathogenic fungus Entomophthora muscae.</title>
        <authorList>
            <person name="Elya C."/>
            <person name="Lovett B.R."/>
            <person name="Lee E."/>
            <person name="Macias A.M."/>
            <person name="Hajek A.E."/>
            <person name="De Bivort B.L."/>
            <person name="Kasson M.T."/>
            <person name="De Fine Licht H.H."/>
            <person name="Stajich J.E."/>
        </authorList>
    </citation>
    <scope>NUCLEOTIDE SEQUENCE</scope>
    <source>
        <strain evidence="1">Berkeley</strain>
    </source>
</reference>
<gene>
    <name evidence="1" type="ORF">DSO57_1016089</name>
</gene>